<feature type="signal peptide" evidence="2">
    <location>
        <begin position="1"/>
        <end position="19"/>
    </location>
</feature>
<dbReference type="Proteomes" id="UP000308133">
    <property type="component" value="Unassembled WGS sequence"/>
</dbReference>
<evidence type="ECO:0000313" key="4">
    <source>
        <dbReference type="Proteomes" id="UP000308133"/>
    </source>
</evidence>
<gene>
    <name evidence="3" type="ORF">C1H76_0846</name>
</gene>
<keyword evidence="2" id="KW-0732">Signal</keyword>
<evidence type="ECO:0000256" key="2">
    <source>
        <dbReference type="SAM" id="SignalP"/>
    </source>
</evidence>
<dbReference type="AlphaFoldDB" id="A0A4V6DW71"/>
<accession>A0A4V6DW71</accession>
<feature type="chain" id="PRO_5020834012" evidence="2">
    <location>
        <begin position="20"/>
        <end position="234"/>
    </location>
</feature>
<protein>
    <submittedName>
        <fullName evidence="3">Uncharacterized protein</fullName>
    </submittedName>
</protein>
<feature type="compositionally biased region" description="Polar residues" evidence="1">
    <location>
        <begin position="161"/>
        <end position="171"/>
    </location>
</feature>
<evidence type="ECO:0000256" key="1">
    <source>
        <dbReference type="SAM" id="MobiDB-lite"/>
    </source>
</evidence>
<dbReference type="EMBL" id="PTQR01000011">
    <property type="protein sequence ID" value="TKX26692.1"/>
    <property type="molecule type" value="Genomic_DNA"/>
</dbReference>
<proteinExistence type="predicted"/>
<feature type="compositionally biased region" description="Low complexity" evidence="1">
    <location>
        <begin position="172"/>
        <end position="214"/>
    </location>
</feature>
<name>A0A4V6DW71_9PEZI</name>
<comment type="caution">
    <text evidence="3">The sequence shown here is derived from an EMBL/GenBank/DDBJ whole genome shotgun (WGS) entry which is preliminary data.</text>
</comment>
<organism evidence="3 4">
    <name type="scientific">Elsinoe australis</name>
    <dbReference type="NCBI Taxonomy" id="40998"/>
    <lineage>
        <taxon>Eukaryota</taxon>
        <taxon>Fungi</taxon>
        <taxon>Dikarya</taxon>
        <taxon>Ascomycota</taxon>
        <taxon>Pezizomycotina</taxon>
        <taxon>Dothideomycetes</taxon>
        <taxon>Dothideomycetidae</taxon>
        <taxon>Myriangiales</taxon>
        <taxon>Elsinoaceae</taxon>
        <taxon>Elsinoe</taxon>
    </lineage>
</organism>
<reference evidence="3 4" key="1">
    <citation type="submission" date="2018-02" db="EMBL/GenBank/DDBJ databases">
        <title>Draft genome sequences of Elsinoe sp., causing black scab on jojoba.</title>
        <authorList>
            <person name="Stodart B."/>
            <person name="Jeffress S."/>
            <person name="Ash G."/>
            <person name="Arun Chinnappa K."/>
        </authorList>
    </citation>
    <scope>NUCLEOTIDE SEQUENCE [LARGE SCALE GENOMIC DNA]</scope>
    <source>
        <strain evidence="3 4">Hillstone_2</strain>
    </source>
</reference>
<sequence>MLHHCFALASLALTGFAYAQAGYGTCTTSIRLSSARTCEYVSEEFFVSKEAFTIWNPSVGPDCSAGVQPNVDYCIEVDGYFAVYETATPTATRGPTMTGPPSLDSLSDLDSDFYSDLTVPSTPSLSSESGYYFGVVNVVGPSTTYAVSVGMSFGQAEDESTQTPEATQMPNSTTSATMTSAPATSSSSRPSSNSASTSASSPSAPAATAASGDASTRRGSASLFLVVGAVVVLL</sequence>
<feature type="region of interest" description="Disordered" evidence="1">
    <location>
        <begin position="156"/>
        <end position="214"/>
    </location>
</feature>
<evidence type="ECO:0000313" key="3">
    <source>
        <dbReference type="EMBL" id="TKX26692.1"/>
    </source>
</evidence>